<evidence type="ECO:0000313" key="2">
    <source>
        <dbReference type="EMBL" id="KAH0894145.1"/>
    </source>
</evidence>
<keyword evidence="3" id="KW-1185">Reference proteome</keyword>
<name>A0ABQ8AQ81_BRANA</name>
<dbReference type="PANTHER" id="PTHR34569:SF17">
    <property type="entry name" value="UBIQUITIN-PROTEIN LIGASE ARKADIA-A, PUTATIVE-RELATED"/>
    <property type="match status" value="1"/>
</dbReference>
<proteinExistence type="predicted"/>
<reference evidence="2 3" key="1">
    <citation type="submission" date="2021-05" db="EMBL/GenBank/DDBJ databases">
        <title>Genome Assembly of Synthetic Allotetraploid Brassica napus Reveals Homoeologous Exchanges between Subgenomes.</title>
        <authorList>
            <person name="Davis J.T."/>
        </authorList>
    </citation>
    <scope>NUCLEOTIDE SEQUENCE [LARGE SCALE GENOMIC DNA]</scope>
    <source>
        <strain evidence="3">cv. Da-Ae</strain>
        <tissue evidence="2">Seedling</tissue>
    </source>
</reference>
<comment type="caution">
    <text evidence="2">The sequence shown here is derived from an EMBL/GenBank/DDBJ whole genome shotgun (WGS) entry which is preliminary data.</text>
</comment>
<evidence type="ECO:0000313" key="3">
    <source>
        <dbReference type="Proteomes" id="UP000824890"/>
    </source>
</evidence>
<dbReference type="Proteomes" id="UP000824890">
    <property type="component" value="Unassembled WGS sequence"/>
</dbReference>
<evidence type="ECO:0000256" key="1">
    <source>
        <dbReference type="SAM" id="MobiDB-lite"/>
    </source>
</evidence>
<organism evidence="2 3">
    <name type="scientific">Brassica napus</name>
    <name type="common">Rape</name>
    <dbReference type="NCBI Taxonomy" id="3708"/>
    <lineage>
        <taxon>Eukaryota</taxon>
        <taxon>Viridiplantae</taxon>
        <taxon>Streptophyta</taxon>
        <taxon>Embryophyta</taxon>
        <taxon>Tracheophyta</taxon>
        <taxon>Spermatophyta</taxon>
        <taxon>Magnoliopsida</taxon>
        <taxon>eudicotyledons</taxon>
        <taxon>Gunneridae</taxon>
        <taxon>Pentapetalae</taxon>
        <taxon>rosids</taxon>
        <taxon>malvids</taxon>
        <taxon>Brassicales</taxon>
        <taxon>Brassicaceae</taxon>
        <taxon>Brassiceae</taxon>
        <taxon>Brassica</taxon>
    </lineage>
</organism>
<feature type="compositionally biased region" description="Basic residues" evidence="1">
    <location>
        <begin position="285"/>
        <end position="296"/>
    </location>
</feature>
<dbReference type="EMBL" id="JAGKQM010000013">
    <property type="protein sequence ID" value="KAH0894145.1"/>
    <property type="molecule type" value="Genomic_DNA"/>
</dbReference>
<sequence>MLQKPPFLFISDDNDHNNLRYTSLKDVISSSDGFGSFLCHSVPSQDGVLLSEMDSSNIAIRNELVKRAASMYLQSSMIVSAPDTNWFQRFCLKAKHAVDCLRPTGLEHQSQPKAQFVLPLVRHPNTIAYPEKFFENAQLIAAHSHLRWPDLSREWIRRQQARIARVDWESRLPCVLGTRKSRLSLFTREQQKLLDKAREMEGIPDLSALLRGKLQMISSSAGTSEVRPTRADGDADSEPPARSPPKERATKSKKQSPEEQPSTLERNVPLEMAPSSADASEVAAKKKKKKKDGKKRSREETFMEPAGTSAAMGSDDMGRLDPIDSTRGSSEGCPKKKTRRTAAGDEGRHITSAPPERMVVPEGTPTEERPDGNDLKATGDAIQADTGNVAAEDPVLVSSSEEREEDEVGEEENRSSPALIKETVRDLSASDPPAQVEDLDAQAVEEETAEPLAPSRDDQDIVV</sequence>
<accession>A0ABQ8AQ81</accession>
<dbReference type="PANTHER" id="PTHR34569">
    <property type="entry name" value="EXPRESSED PROTEIN"/>
    <property type="match status" value="1"/>
</dbReference>
<gene>
    <name evidence="2" type="ORF">HID58_056574</name>
</gene>
<feature type="region of interest" description="Disordered" evidence="1">
    <location>
        <begin position="219"/>
        <end position="463"/>
    </location>
</feature>
<feature type="compositionally biased region" description="Acidic residues" evidence="1">
    <location>
        <begin position="437"/>
        <end position="449"/>
    </location>
</feature>
<protein>
    <submittedName>
        <fullName evidence="2">Uncharacterized protein</fullName>
    </submittedName>
</protein>